<comment type="caution">
    <text evidence="1">The sequence shown here is derived from an EMBL/GenBank/DDBJ whole genome shotgun (WGS) entry which is preliminary data.</text>
</comment>
<organism evidence="1 2">
    <name type="scientific">Portibacter lacus</name>
    <dbReference type="NCBI Taxonomy" id="1099794"/>
    <lineage>
        <taxon>Bacteria</taxon>
        <taxon>Pseudomonadati</taxon>
        <taxon>Bacteroidota</taxon>
        <taxon>Saprospiria</taxon>
        <taxon>Saprospirales</taxon>
        <taxon>Haliscomenobacteraceae</taxon>
        <taxon>Portibacter</taxon>
    </lineage>
</organism>
<dbReference type="Proteomes" id="UP001156666">
    <property type="component" value="Unassembled WGS sequence"/>
</dbReference>
<accession>A0AA37WFV5</accession>
<evidence type="ECO:0000313" key="2">
    <source>
        <dbReference type="Proteomes" id="UP001156666"/>
    </source>
</evidence>
<dbReference type="NCBIfam" id="TIGR04183">
    <property type="entry name" value="Por_Secre_tail"/>
    <property type="match status" value="1"/>
</dbReference>
<evidence type="ECO:0008006" key="3">
    <source>
        <dbReference type="Google" id="ProtNLM"/>
    </source>
</evidence>
<protein>
    <recommendedName>
        <fullName evidence="3">Secretion system C-terminal sorting domain-containing protein</fullName>
    </recommendedName>
</protein>
<sequence>MIFISFNLSISAEDYDLSNSYFNHLSKVNKEWFKHRDVCPQGTISFSSDTDRIQLHLNLVIQQLKSIRPRRLNSAQIANRLFLLDGLQQYVDKKIFPINKYHVNRQPYFVDNLGTNCAVGQMIYLSGDHQLLAKVSKDHNYDYIENISTDGLKEWATEFGFTLEELKWIQPAYMPIANMEQVLGGTNGSVNKIEFNYWDESLTIAGDFTELNNLPCVNIGVYLDDQLNCLGTGVDGTINDIIHLSGVIYVFGELNYNGEIYAGAMYDGSSWIYLNIPNREGAICTSANQGGVGYQFEMAISHNSIPGQQEIWHFLEDNTWEKKAMVKGVILDIIGSSYGRVHVGHLDSVIVYDSNNEIDTSLTVNNVLFKANYSDLWFGISDDISDTVNVVVNIGGAIIFGGTCSNQVDLNTICISRYFNSTLQPLYVNDYGNDSYSINTIAYDSGNKFVFGGDFDYSLGLTNGSHLATYDIVSNRIEPIAIFDKAVNTLSYLDSELFIGGSFQTNLDVHSINFLARQRASVGVSDLASDEEFDIYPNPFTTSIHLDGVENGIVYSILSFDGRHLKSGQVMNETINDLDFLRSGFFLLRLESSDGFIVKKIIK</sequence>
<proteinExistence type="predicted"/>
<name>A0AA37WFV5_9BACT</name>
<reference evidence="1" key="1">
    <citation type="journal article" date="2014" name="Int. J. Syst. Evol. Microbiol.">
        <title>Complete genome sequence of Corynebacterium casei LMG S-19264T (=DSM 44701T), isolated from a smear-ripened cheese.</title>
        <authorList>
            <consortium name="US DOE Joint Genome Institute (JGI-PGF)"/>
            <person name="Walter F."/>
            <person name="Albersmeier A."/>
            <person name="Kalinowski J."/>
            <person name="Ruckert C."/>
        </authorList>
    </citation>
    <scope>NUCLEOTIDE SEQUENCE</scope>
    <source>
        <strain evidence="1">NBRC 108769</strain>
    </source>
</reference>
<dbReference type="EMBL" id="BSOH01000025">
    <property type="protein sequence ID" value="GLR19047.1"/>
    <property type="molecule type" value="Genomic_DNA"/>
</dbReference>
<keyword evidence="2" id="KW-1185">Reference proteome</keyword>
<reference evidence="1" key="2">
    <citation type="submission" date="2023-01" db="EMBL/GenBank/DDBJ databases">
        <title>Draft genome sequence of Portibacter lacus strain NBRC 108769.</title>
        <authorList>
            <person name="Sun Q."/>
            <person name="Mori K."/>
        </authorList>
    </citation>
    <scope>NUCLEOTIDE SEQUENCE</scope>
    <source>
        <strain evidence="1">NBRC 108769</strain>
    </source>
</reference>
<gene>
    <name evidence="1" type="ORF">GCM10007940_36630</name>
</gene>
<dbReference type="InterPro" id="IPR026444">
    <property type="entry name" value="Secre_tail"/>
</dbReference>
<evidence type="ECO:0000313" key="1">
    <source>
        <dbReference type="EMBL" id="GLR19047.1"/>
    </source>
</evidence>
<dbReference type="AlphaFoldDB" id="A0AA37WFV5"/>